<name>A0A6A4HUE3_9AGAR</name>
<sequence length="57" mass="6162">MSISVTETNTYSPYVLKPPAPALIIVRELSAYFNNINSSSPSSAYLSLLLRTKALAS</sequence>
<dbReference type="EMBL" id="ML769431">
    <property type="protein sequence ID" value="KAE9402832.1"/>
    <property type="molecule type" value="Genomic_DNA"/>
</dbReference>
<reference evidence="1" key="1">
    <citation type="journal article" date="2019" name="Environ. Microbiol.">
        <title>Fungal ecological strategies reflected in gene transcription - a case study of two litter decomposers.</title>
        <authorList>
            <person name="Barbi F."/>
            <person name="Kohler A."/>
            <person name="Barry K."/>
            <person name="Baskaran P."/>
            <person name="Daum C."/>
            <person name="Fauchery L."/>
            <person name="Ihrmark K."/>
            <person name="Kuo A."/>
            <person name="LaButti K."/>
            <person name="Lipzen A."/>
            <person name="Morin E."/>
            <person name="Grigoriev I.V."/>
            <person name="Henrissat B."/>
            <person name="Lindahl B."/>
            <person name="Martin F."/>
        </authorList>
    </citation>
    <scope>NUCLEOTIDE SEQUENCE</scope>
    <source>
        <strain evidence="1">JB14</strain>
    </source>
</reference>
<gene>
    <name evidence="1" type="ORF">BT96DRAFT_917934</name>
</gene>
<proteinExistence type="predicted"/>
<evidence type="ECO:0000313" key="1">
    <source>
        <dbReference type="EMBL" id="KAE9402832.1"/>
    </source>
</evidence>
<organism evidence="1 2">
    <name type="scientific">Gymnopus androsaceus JB14</name>
    <dbReference type="NCBI Taxonomy" id="1447944"/>
    <lineage>
        <taxon>Eukaryota</taxon>
        <taxon>Fungi</taxon>
        <taxon>Dikarya</taxon>
        <taxon>Basidiomycota</taxon>
        <taxon>Agaricomycotina</taxon>
        <taxon>Agaricomycetes</taxon>
        <taxon>Agaricomycetidae</taxon>
        <taxon>Agaricales</taxon>
        <taxon>Marasmiineae</taxon>
        <taxon>Omphalotaceae</taxon>
        <taxon>Gymnopus</taxon>
    </lineage>
</organism>
<feature type="non-terminal residue" evidence="1">
    <location>
        <position position="57"/>
    </location>
</feature>
<keyword evidence="2" id="KW-1185">Reference proteome</keyword>
<accession>A0A6A4HUE3</accession>
<dbReference type="AlphaFoldDB" id="A0A6A4HUE3"/>
<protein>
    <submittedName>
        <fullName evidence="1">Uncharacterized protein</fullName>
    </submittedName>
</protein>
<evidence type="ECO:0000313" key="2">
    <source>
        <dbReference type="Proteomes" id="UP000799118"/>
    </source>
</evidence>
<dbReference type="Proteomes" id="UP000799118">
    <property type="component" value="Unassembled WGS sequence"/>
</dbReference>